<dbReference type="AlphaFoldDB" id="A0A2H3B933"/>
<keyword evidence="3" id="KW-1185">Reference proteome</keyword>
<evidence type="ECO:0000313" key="2">
    <source>
        <dbReference type="EMBL" id="PBK65384.1"/>
    </source>
</evidence>
<dbReference type="EMBL" id="KZ293446">
    <property type="protein sequence ID" value="PBK65384.1"/>
    <property type="molecule type" value="Genomic_DNA"/>
</dbReference>
<organism evidence="2 3">
    <name type="scientific">Armillaria solidipes</name>
    <dbReference type="NCBI Taxonomy" id="1076256"/>
    <lineage>
        <taxon>Eukaryota</taxon>
        <taxon>Fungi</taxon>
        <taxon>Dikarya</taxon>
        <taxon>Basidiomycota</taxon>
        <taxon>Agaricomycotina</taxon>
        <taxon>Agaricomycetes</taxon>
        <taxon>Agaricomycetidae</taxon>
        <taxon>Agaricales</taxon>
        <taxon>Marasmiineae</taxon>
        <taxon>Physalacriaceae</taxon>
        <taxon>Armillaria</taxon>
    </lineage>
</organism>
<dbReference type="Proteomes" id="UP000218334">
    <property type="component" value="Unassembled WGS sequence"/>
</dbReference>
<gene>
    <name evidence="2" type="ORF">ARMSODRAFT_978480</name>
</gene>
<evidence type="ECO:0000313" key="3">
    <source>
        <dbReference type="Proteomes" id="UP000218334"/>
    </source>
</evidence>
<reference evidence="3" key="1">
    <citation type="journal article" date="2017" name="Nat. Ecol. Evol.">
        <title>Genome expansion and lineage-specific genetic innovations in the forest pathogenic fungi Armillaria.</title>
        <authorList>
            <person name="Sipos G."/>
            <person name="Prasanna A.N."/>
            <person name="Walter M.C."/>
            <person name="O'Connor E."/>
            <person name="Balint B."/>
            <person name="Krizsan K."/>
            <person name="Kiss B."/>
            <person name="Hess J."/>
            <person name="Varga T."/>
            <person name="Slot J."/>
            <person name="Riley R."/>
            <person name="Boka B."/>
            <person name="Rigling D."/>
            <person name="Barry K."/>
            <person name="Lee J."/>
            <person name="Mihaltcheva S."/>
            <person name="LaButti K."/>
            <person name="Lipzen A."/>
            <person name="Waldron R."/>
            <person name="Moloney N.M."/>
            <person name="Sperisen C."/>
            <person name="Kredics L."/>
            <person name="Vagvoelgyi C."/>
            <person name="Patrignani A."/>
            <person name="Fitzpatrick D."/>
            <person name="Nagy I."/>
            <person name="Doyle S."/>
            <person name="Anderson J.B."/>
            <person name="Grigoriev I.V."/>
            <person name="Gueldener U."/>
            <person name="Muensterkoetter M."/>
            <person name="Nagy L.G."/>
        </authorList>
    </citation>
    <scope>NUCLEOTIDE SEQUENCE [LARGE SCALE GENOMIC DNA]</scope>
    <source>
        <strain evidence="3">28-4</strain>
    </source>
</reference>
<evidence type="ECO:0000256" key="1">
    <source>
        <dbReference type="SAM" id="MobiDB-lite"/>
    </source>
</evidence>
<proteinExistence type="predicted"/>
<protein>
    <submittedName>
        <fullName evidence="2">Uncharacterized protein</fullName>
    </submittedName>
</protein>
<accession>A0A2H3B933</accession>
<sequence>MHPWQKITGKLEGKGHIELKYKHPLPVVTLPAVTETGDSGLSVPVQKQQVYIGRKPVIASLWPTLPVLTSVSMGSWRSSTRYWARHTLRTLDPFMYQGLPRQHHVLFLNPTSHEIVISALHTLISANFGSNSSKITPPSNSNYAPAKSTTGRGDKVGSSTAGLLLHIHPLCASGTCTPIAWYHTGWEPPKRVGEPKEDLRTEEWKLDAPTIGWIYQHFPNSTPVLCYFSGLGRPLSFKPGDLESDRCWFNQAWTLQDTRERVVIGGKTGNDRHRSVFDALSHMQKCLAYLLDTAYIPIYDETQSPDAAWVSFVNAMSSSSRSELLFLYPEPGDRKQILAAIMGAGDDEDTSLSLWAYITEIGPRQGELIVKDESGAHRTLKIRADHECPIPDGSYTLICIRERFSVDVIKFKASLIPVERLRCGILQQSY</sequence>
<feature type="region of interest" description="Disordered" evidence="1">
    <location>
        <begin position="135"/>
        <end position="155"/>
    </location>
</feature>
<name>A0A2H3B933_9AGAR</name>